<keyword evidence="1" id="KW-0812">Transmembrane</keyword>
<reference evidence="3" key="1">
    <citation type="submission" date="2023-01" db="EMBL/GenBank/DDBJ databases">
        <title>Metagenome sequencing of chrysophaentin producing Chrysophaeum taylorii.</title>
        <authorList>
            <person name="Davison J."/>
            <person name="Bewley C."/>
        </authorList>
    </citation>
    <scope>NUCLEOTIDE SEQUENCE</scope>
    <source>
        <strain evidence="3">NIES-1699</strain>
    </source>
</reference>
<dbReference type="Proteomes" id="UP001230188">
    <property type="component" value="Unassembled WGS sequence"/>
</dbReference>
<keyword evidence="1" id="KW-0472">Membrane</keyword>
<keyword evidence="1" id="KW-1133">Transmembrane helix</keyword>
<evidence type="ECO:0000313" key="3">
    <source>
        <dbReference type="EMBL" id="KAJ8604512.1"/>
    </source>
</evidence>
<dbReference type="InterPro" id="IPR029059">
    <property type="entry name" value="AB_hydrolase_5"/>
</dbReference>
<dbReference type="GO" id="GO:0016787">
    <property type="term" value="F:hydrolase activity"/>
    <property type="evidence" value="ECO:0007669"/>
    <property type="project" value="InterPro"/>
</dbReference>
<organism evidence="3 4">
    <name type="scientific">Chrysophaeum taylorii</name>
    <dbReference type="NCBI Taxonomy" id="2483200"/>
    <lineage>
        <taxon>Eukaryota</taxon>
        <taxon>Sar</taxon>
        <taxon>Stramenopiles</taxon>
        <taxon>Ochrophyta</taxon>
        <taxon>Pelagophyceae</taxon>
        <taxon>Pelagomonadales</taxon>
        <taxon>Pelagomonadaceae</taxon>
        <taxon>Chrysophaeum</taxon>
    </lineage>
</organism>
<evidence type="ECO:0000313" key="4">
    <source>
        <dbReference type="Proteomes" id="UP001230188"/>
    </source>
</evidence>
<sequence>MYADSILRSVTQGLMAFSFASVAWYVAAGISSLGALYLLFVVLVVIFQRQPAFESAREVVKKGYKGVAISETAWGLSFVPPKESKIGIVYFPGALVDHVAYAPLCARIAARAKAPVFLISVPLRLATLSPRSCASRARDAKRTTNAAHWIYAGHSLGGSAAKAAASKDDQAVGLLLHASYCDARDVPDRVRILQVVAEADKIVTDVCEPDGTRVAVSTVKGGNHAGFAHYGPQTFPRRDGERTTTLDAQIRQAADASAEWATNLLGGGD</sequence>
<evidence type="ECO:0000256" key="1">
    <source>
        <dbReference type="SAM" id="Phobius"/>
    </source>
</evidence>
<feature type="transmembrane region" description="Helical" evidence="1">
    <location>
        <begin position="22"/>
        <end position="47"/>
    </location>
</feature>
<keyword evidence="4" id="KW-1185">Reference proteome</keyword>
<dbReference type="EMBL" id="JAQMWT010000330">
    <property type="protein sequence ID" value="KAJ8604512.1"/>
    <property type="molecule type" value="Genomic_DNA"/>
</dbReference>
<dbReference type="Pfam" id="PF12695">
    <property type="entry name" value="Abhydrolase_5"/>
    <property type="match status" value="1"/>
</dbReference>
<protein>
    <recommendedName>
        <fullName evidence="2">Alpha/beta hydrolase fold-5 domain-containing protein</fullName>
    </recommendedName>
</protein>
<evidence type="ECO:0000259" key="2">
    <source>
        <dbReference type="Pfam" id="PF12695"/>
    </source>
</evidence>
<name>A0AAD7UFY5_9STRA</name>
<feature type="domain" description="Alpha/beta hydrolase fold-5" evidence="2">
    <location>
        <begin position="88"/>
        <end position="234"/>
    </location>
</feature>
<dbReference type="InterPro" id="IPR029058">
    <property type="entry name" value="AB_hydrolase_fold"/>
</dbReference>
<gene>
    <name evidence="3" type="ORF">CTAYLR_000920</name>
</gene>
<dbReference type="AlphaFoldDB" id="A0AAD7UFY5"/>
<dbReference type="SUPFAM" id="SSF53474">
    <property type="entry name" value="alpha/beta-Hydrolases"/>
    <property type="match status" value="1"/>
</dbReference>
<dbReference type="Gene3D" id="3.40.50.1820">
    <property type="entry name" value="alpha/beta hydrolase"/>
    <property type="match status" value="1"/>
</dbReference>
<comment type="caution">
    <text evidence="3">The sequence shown here is derived from an EMBL/GenBank/DDBJ whole genome shotgun (WGS) entry which is preliminary data.</text>
</comment>
<accession>A0AAD7UFY5</accession>
<proteinExistence type="predicted"/>